<evidence type="ECO:0000256" key="4">
    <source>
        <dbReference type="ARBA" id="ARBA00022759"/>
    </source>
</evidence>
<comment type="cofactor">
    <cofactor evidence="7">
        <name>Zn(2+)</name>
        <dbReference type="ChEBI" id="CHEBI:29105"/>
    </cofactor>
    <text evidence="7">Binds 1 zinc ion.</text>
</comment>
<dbReference type="Pfam" id="PF02130">
    <property type="entry name" value="YbeY"/>
    <property type="match status" value="1"/>
</dbReference>
<keyword evidence="7" id="KW-0698">rRNA processing</keyword>
<reference evidence="9" key="1">
    <citation type="journal article" date="2019" name="Int. J. Syst. Evol. Microbiol.">
        <title>The Global Catalogue of Microorganisms (GCM) 10K type strain sequencing project: providing services to taxonomists for standard genome sequencing and annotation.</title>
        <authorList>
            <consortium name="The Broad Institute Genomics Platform"/>
            <consortium name="The Broad Institute Genome Sequencing Center for Infectious Disease"/>
            <person name="Wu L."/>
            <person name="Ma J."/>
        </authorList>
    </citation>
    <scope>NUCLEOTIDE SEQUENCE [LARGE SCALE GENOMIC DNA]</scope>
    <source>
        <strain evidence="9">CGMCC 1.12479</strain>
    </source>
</reference>
<dbReference type="HAMAP" id="MF_00009">
    <property type="entry name" value="Endoribonucl_YbeY"/>
    <property type="match status" value="1"/>
</dbReference>
<keyword evidence="2 7" id="KW-0540">Nuclease</keyword>
<dbReference type="InterPro" id="IPR002036">
    <property type="entry name" value="YbeY"/>
</dbReference>
<evidence type="ECO:0000256" key="6">
    <source>
        <dbReference type="ARBA" id="ARBA00022833"/>
    </source>
</evidence>
<keyword evidence="5 7" id="KW-0378">Hydrolase</keyword>
<dbReference type="InterPro" id="IPR020549">
    <property type="entry name" value="YbeY_CS"/>
</dbReference>
<evidence type="ECO:0000256" key="1">
    <source>
        <dbReference type="ARBA" id="ARBA00010875"/>
    </source>
</evidence>
<protein>
    <recommendedName>
        <fullName evidence="7">Endoribonuclease YbeY</fullName>
        <ecNumber evidence="7">3.1.-.-</ecNumber>
    </recommendedName>
</protein>
<keyword evidence="7" id="KW-0963">Cytoplasm</keyword>
<comment type="caution">
    <text evidence="8">The sequence shown here is derived from an EMBL/GenBank/DDBJ whole genome shotgun (WGS) entry which is preliminary data.</text>
</comment>
<evidence type="ECO:0000256" key="5">
    <source>
        <dbReference type="ARBA" id="ARBA00022801"/>
    </source>
</evidence>
<dbReference type="RefSeq" id="WP_188438788.1">
    <property type="nucleotide sequence ID" value="NZ_BMFD01000001.1"/>
</dbReference>
<feature type="binding site" evidence="7">
    <location>
        <position position="112"/>
    </location>
    <ligand>
        <name>Zn(2+)</name>
        <dbReference type="ChEBI" id="CHEBI:29105"/>
        <note>catalytic</note>
    </ligand>
</feature>
<dbReference type="PROSITE" id="PS01306">
    <property type="entry name" value="UPF0054"/>
    <property type="match status" value="1"/>
</dbReference>
<accession>A0ABQ1LMW1</accession>
<dbReference type="EC" id="3.1.-.-" evidence="7"/>
<keyword evidence="9" id="KW-1185">Reference proteome</keyword>
<evidence type="ECO:0000256" key="7">
    <source>
        <dbReference type="HAMAP-Rule" id="MF_00009"/>
    </source>
</evidence>
<dbReference type="Proteomes" id="UP000635885">
    <property type="component" value="Unassembled WGS sequence"/>
</dbReference>
<keyword evidence="7" id="KW-0690">Ribosome biogenesis</keyword>
<comment type="subcellular location">
    <subcellularLocation>
        <location evidence="7">Cytoplasm</location>
    </subcellularLocation>
</comment>
<evidence type="ECO:0000313" key="8">
    <source>
        <dbReference type="EMBL" id="GGC26842.1"/>
    </source>
</evidence>
<comment type="function">
    <text evidence="7">Single strand-specific metallo-endoribonuclease involved in late-stage 70S ribosome quality control and in maturation of the 3' terminus of the 16S rRNA.</text>
</comment>
<keyword evidence="6 7" id="KW-0862">Zinc</keyword>
<feature type="binding site" evidence="7">
    <location>
        <position position="118"/>
    </location>
    <ligand>
        <name>Zn(2+)</name>
        <dbReference type="ChEBI" id="CHEBI:29105"/>
        <note>catalytic</note>
    </ligand>
</feature>
<dbReference type="EMBL" id="BMFD01000001">
    <property type="protein sequence ID" value="GGC26842.1"/>
    <property type="molecule type" value="Genomic_DNA"/>
</dbReference>
<dbReference type="PANTHER" id="PTHR46986">
    <property type="entry name" value="ENDORIBONUCLEASE YBEY, CHLOROPLASTIC"/>
    <property type="match status" value="1"/>
</dbReference>
<dbReference type="PANTHER" id="PTHR46986:SF1">
    <property type="entry name" value="ENDORIBONUCLEASE YBEY, CHLOROPLASTIC"/>
    <property type="match status" value="1"/>
</dbReference>
<name>A0ABQ1LMW1_9BACT</name>
<evidence type="ECO:0000313" key="9">
    <source>
        <dbReference type="Proteomes" id="UP000635885"/>
    </source>
</evidence>
<dbReference type="SUPFAM" id="SSF55486">
    <property type="entry name" value="Metalloproteases ('zincins'), catalytic domain"/>
    <property type="match status" value="1"/>
</dbReference>
<dbReference type="NCBIfam" id="TIGR00043">
    <property type="entry name" value="rRNA maturation RNase YbeY"/>
    <property type="match status" value="1"/>
</dbReference>
<organism evidence="8 9">
    <name type="scientific">Belliella aquatica</name>
    <dbReference type="NCBI Taxonomy" id="1323734"/>
    <lineage>
        <taxon>Bacteria</taxon>
        <taxon>Pseudomonadati</taxon>
        <taxon>Bacteroidota</taxon>
        <taxon>Cytophagia</taxon>
        <taxon>Cytophagales</taxon>
        <taxon>Cyclobacteriaceae</taxon>
        <taxon>Belliella</taxon>
    </lineage>
</organism>
<sequence>MAIQFFDEDSGFKLKDKNLHKKWLKEIATKEGYQIGELTYIFCTDEYLFNINVEYLNHDTYTDIITFDNSEDEEMIEGDIFISIDRVKENAIKEDIEFYKELHRVMSHGVLHLMGYKDKSKEDIKLMREMEDQSISLYENI</sequence>
<dbReference type="InterPro" id="IPR023091">
    <property type="entry name" value="MetalPrtase_cat_dom_sf_prd"/>
</dbReference>
<evidence type="ECO:0000256" key="2">
    <source>
        <dbReference type="ARBA" id="ARBA00022722"/>
    </source>
</evidence>
<keyword evidence="3 7" id="KW-0479">Metal-binding</keyword>
<evidence type="ECO:0000256" key="3">
    <source>
        <dbReference type="ARBA" id="ARBA00022723"/>
    </source>
</evidence>
<feature type="binding site" evidence="7">
    <location>
        <position position="108"/>
    </location>
    <ligand>
        <name>Zn(2+)</name>
        <dbReference type="ChEBI" id="CHEBI:29105"/>
        <note>catalytic</note>
    </ligand>
</feature>
<gene>
    <name evidence="7 8" type="primary">ybeY</name>
    <name evidence="8" type="ORF">GCM10010993_02350</name>
</gene>
<keyword evidence="4 7" id="KW-0255">Endonuclease</keyword>
<comment type="similarity">
    <text evidence="1 7">Belongs to the endoribonuclease YbeY family.</text>
</comment>
<proteinExistence type="inferred from homology"/>
<dbReference type="Gene3D" id="3.40.390.30">
    <property type="entry name" value="Metalloproteases ('zincins'), catalytic domain"/>
    <property type="match status" value="1"/>
</dbReference>